<dbReference type="STRING" id="84724.SAMN04488564_110351"/>
<reference evidence="2" key="1">
    <citation type="submission" date="2016-10" db="EMBL/GenBank/DDBJ databases">
        <authorList>
            <person name="Varghese N."/>
            <person name="Submissions S."/>
        </authorList>
    </citation>
    <scope>NUCLEOTIDE SEQUENCE [LARGE SCALE GENOMIC DNA]</scope>
    <source>
        <strain evidence="2">DSM 44232</strain>
    </source>
</reference>
<evidence type="ECO:0000313" key="1">
    <source>
        <dbReference type="EMBL" id="SFR27154.1"/>
    </source>
</evidence>
<dbReference type="EMBL" id="FOYL01000010">
    <property type="protein sequence ID" value="SFR27154.1"/>
    <property type="molecule type" value="Genomic_DNA"/>
</dbReference>
<protein>
    <submittedName>
        <fullName evidence="1">Uncharacterized protein</fullName>
    </submittedName>
</protein>
<organism evidence="1 2">
    <name type="scientific">Lentzea waywayandensis</name>
    <dbReference type="NCBI Taxonomy" id="84724"/>
    <lineage>
        <taxon>Bacteria</taxon>
        <taxon>Bacillati</taxon>
        <taxon>Actinomycetota</taxon>
        <taxon>Actinomycetes</taxon>
        <taxon>Pseudonocardiales</taxon>
        <taxon>Pseudonocardiaceae</taxon>
        <taxon>Lentzea</taxon>
    </lineage>
</organism>
<gene>
    <name evidence="1" type="ORF">SAMN04488564_110351</name>
</gene>
<evidence type="ECO:0000313" key="2">
    <source>
        <dbReference type="Proteomes" id="UP000198583"/>
    </source>
</evidence>
<proteinExistence type="predicted"/>
<sequence>MLERAEPVAVAELGALTREAADLVRDATGASVQRYEFAALPSPLDWQSQTYATALGW</sequence>
<name>A0A1I6FB26_9PSEU</name>
<accession>A0A1I6FB26</accession>
<dbReference type="RefSeq" id="WP_177320726.1">
    <property type="nucleotide sequence ID" value="NZ_FOYL01000010.1"/>
</dbReference>
<dbReference type="Proteomes" id="UP000198583">
    <property type="component" value="Unassembled WGS sequence"/>
</dbReference>
<dbReference type="AlphaFoldDB" id="A0A1I6FB26"/>
<keyword evidence="2" id="KW-1185">Reference proteome</keyword>